<dbReference type="InterPro" id="IPR009936">
    <property type="entry name" value="DUF1468"/>
</dbReference>
<dbReference type="Pfam" id="PF07331">
    <property type="entry name" value="TctB"/>
    <property type="match status" value="1"/>
</dbReference>
<keyword evidence="1" id="KW-0472">Membrane</keyword>
<proteinExistence type="predicted"/>
<keyword evidence="1" id="KW-0812">Transmembrane</keyword>
<dbReference type="EMBL" id="JAEKLZ010000432">
    <property type="protein sequence ID" value="MBW8728622.1"/>
    <property type="molecule type" value="Genomic_DNA"/>
</dbReference>
<feature type="transmembrane region" description="Helical" evidence="1">
    <location>
        <begin position="132"/>
        <end position="153"/>
    </location>
</feature>
<comment type="caution">
    <text evidence="3">The sequence shown here is derived from an EMBL/GenBank/DDBJ whole genome shotgun (WGS) entry which is preliminary data.</text>
</comment>
<organism evidence="3 4">
    <name type="scientific">Inquilinus limosus</name>
    <dbReference type="NCBI Taxonomy" id="171674"/>
    <lineage>
        <taxon>Bacteria</taxon>
        <taxon>Pseudomonadati</taxon>
        <taxon>Pseudomonadota</taxon>
        <taxon>Alphaproteobacteria</taxon>
        <taxon>Rhodospirillales</taxon>
        <taxon>Rhodospirillaceae</taxon>
        <taxon>Inquilinus</taxon>
    </lineage>
</organism>
<evidence type="ECO:0000259" key="2">
    <source>
        <dbReference type="Pfam" id="PF07331"/>
    </source>
</evidence>
<evidence type="ECO:0000313" key="4">
    <source>
        <dbReference type="Proteomes" id="UP000700706"/>
    </source>
</evidence>
<sequence>MANHESESTVSVRTMEIVVAAVLMIVAVVVMVDSLRVGIGWAYDGPESGYFPFYVGVALFLASAGTLLANLFGRSADLGAFVGRSQLKLVLKVLVPTIVFVALIGFIGLYVAAALFIGFFMRWLGKYPAAKIVPVAILVPVALFLMFEIWFLVPLPKGPLETMLGY</sequence>
<gene>
    <name evidence="3" type="ORF">JF625_26190</name>
</gene>
<dbReference type="AlphaFoldDB" id="A0A952FNZ8"/>
<evidence type="ECO:0000313" key="3">
    <source>
        <dbReference type="EMBL" id="MBW8728622.1"/>
    </source>
</evidence>
<feature type="domain" description="DUF1468" evidence="2">
    <location>
        <begin position="18"/>
        <end position="156"/>
    </location>
</feature>
<evidence type="ECO:0000256" key="1">
    <source>
        <dbReference type="SAM" id="Phobius"/>
    </source>
</evidence>
<feature type="transmembrane region" description="Helical" evidence="1">
    <location>
        <begin position="51"/>
        <end position="73"/>
    </location>
</feature>
<feature type="transmembrane region" description="Helical" evidence="1">
    <location>
        <begin position="93"/>
        <end position="120"/>
    </location>
</feature>
<reference evidence="3" key="1">
    <citation type="submission" date="2020-06" db="EMBL/GenBank/DDBJ databases">
        <title>Stable isotope informed genome-resolved metagenomics uncovers potential trophic interactions in rhizosphere soil.</title>
        <authorList>
            <person name="Starr E.P."/>
            <person name="Shi S."/>
            <person name="Blazewicz S.J."/>
            <person name="Koch B.J."/>
            <person name="Probst A.J."/>
            <person name="Hungate B.A."/>
            <person name="Pett-Ridge J."/>
            <person name="Firestone M.K."/>
            <person name="Banfield J.F."/>
        </authorList>
    </citation>
    <scope>NUCLEOTIDE SEQUENCE</scope>
    <source>
        <strain evidence="3">YM_69_17</strain>
    </source>
</reference>
<accession>A0A952FNZ8</accession>
<keyword evidence="1" id="KW-1133">Transmembrane helix</keyword>
<dbReference type="Proteomes" id="UP000700706">
    <property type="component" value="Unassembled WGS sequence"/>
</dbReference>
<name>A0A952FNZ8_9PROT</name>
<feature type="transmembrane region" description="Helical" evidence="1">
    <location>
        <begin position="17"/>
        <end position="39"/>
    </location>
</feature>
<protein>
    <submittedName>
        <fullName evidence="3">Tripartite tricarboxylate transporter TctB family protein</fullName>
    </submittedName>
</protein>